<comment type="similarity">
    <text evidence="4 7">Belongs to the glucosamine/galactosamine-6-phosphate isomerase family. 6-phosphogluconolactonase subfamily.</text>
</comment>
<protein>
    <recommendedName>
        <fullName evidence="6 7">6-phosphogluconolactonase</fullName>
        <shortName evidence="7">6PGL</shortName>
        <ecNumber evidence="5 7">3.1.1.31</ecNumber>
    </recommendedName>
</protein>
<dbReference type="InterPro" id="IPR005900">
    <property type="entry name" value="6-phosphogluconolactonase_DevB"/>
</dbReference>
<dbReference type="InterPro" id="IPR039104">
    <property type="entry name" value="6PGL"/>
</dbReference>
<comment type="catalytic activity">
    <reaction evidence="1 7">
        <text>6-phospho-D-glucono-1,5-lactone + H2O = 6-phospho-D-gluconate + H(+)</text>
        <dbReference type="Rhea" id="RHEA:12556"/>
        <dbReference type="ChEBI" id="CHEBI:15377"/>
        <dbReference type="ChEBI" id="CHEBI:15378"/>
        <dbReference type="ChEBI" id="CHEBI:57955"/>
        <dbReference type="ChEBI" id="CHEBI:58759"/>
        <dbReference type="EC" id="3.1.1.31"/>
    </reaction>
</comment>
<organism evidence="9 10">
    <name type="scientific">Leucobacter muris</name>
    <dbReference type="NCBI Taxonomy" id="1935379"/>
    <lineage>
        <taxon>Bacteria</taxon>
        <taxon>Bacillati</taxon>
        <taxon>Actinomycetota</taxon>
        <taxon>Actinomycetes</taxon>
        <taxon>Micrococcales</taxon>
        <taxon>Microbacteriaceae</taxon>
        <taxon>Leucobacter</taxon>
    </lineage>
</organism>
<evidence type="ECO:0000256" key="3">
    <source>
        <dbReference type="ARBA" id="ARBA00004961"/>
    </source>
</evidence>
<evidence type="ECO:0000313" key="10">
    <source>
        <dbReference type="Proteomes" id="UP000285768"/>
    </source>
</evidence>
<dbReference type="Proteomes" id="UP000285768">
    <property type="component" value="Chromosome"/>
</dbReference>
<dbReference type="SUPFAM" id="SSF100950">
    <property type="entry name" value="NagB/RpiA/CoA transferase-like"/>
    <property type="match status" value="1"/>
</dbReference>
<dbReference type="Pfam" id="PF01182">
    <property type="entry name" value="Glucosamine_iso"/>
    <property type="match status" value="1"/>
</dbReference>
<evidence type="ECO:0000259" key="8">
    <source>
        <dbReference type="Pfam" id="PF01182"/>
    </source>
</evidence>
<dbReference type="RefSeq" id="WP_128386910.1">
    <property type="nucleotide sequence ID" value="NZ_CP035037.1"/>
</dbReference>
<dbReference type="GO" id="GO:0017057">
    <property type="term" value="F:6-phosphogluconolactonase activity"/>
    <property type="evidence" value="ECO:0007669"/>
    <property type="project" value="UniProtKB-EC"/>
</dbReference>
<dbReference type="NCBIfam" id="TIGR01198">
    <property type="entry name" value="pgl"/>
    <property type="match status" value="1"/>
</dbReference>
<comment type="function">
    <text evidence="2 7">Hydrolysis of 6-phosphogluconolactone to 6-phosphogluconate.</text>
</comment>
<keyword evidence="7 9" id="KW-0378">Hydrolase</keyword>
<dbReference type="InterPro" id="IPR037171">
    <property type="entry name" value="NagB/RpiA_transferase-like"/>
</dbReference>
<proteinExistence type="inferred from homology"/>
<evidence type="ECO:0000256" key="2">
    <source>
        <dbReference type="ARBA" id="ARBA00002681"/>
    </source>
</evidence>
<accession>A0ABX5QFR4</accession>
<dbReference type="Gene3D" id="3.40.50.1360">
    <property type="match status" value="1"/>
</dbReference>
<feature type="domain" description="Glucosamine/galactosamine-6-phosphate isomerase" evidence="8">
    <location>
        <begin position="9"/>
        <end position="228"/>
    </location>
</feature>
<evidence type="ECO:0000313" key="9">
    <source>
        <dbReference type="EMBL" id="QAB17907.1"/>
    </source>
</evidence>
<name>A0ABX5QFR4_9MICO</name>
<keyword evidence="10" id="KW-1185">Reference proteome</keyword>
<evidence type="ECO:0000256" key="1">
    <source>
        <dbReference type="ARBA" id="ARBA00000832"/>
    </source>
</evidence>
<dbReference type="PANTHER" id="PTHR11054:SF0">
    <property type="entry name" value="6-PHOSPHOGLUCONOLACTONASE"/>
    <property type="match status" value="1"/>
</dbReference>
<evidence type="ECO:0000256" key="6">
    <source>
        <dbReference type="ARBA" id="ARBA00020337"/>
    </source>
</evidence>
<gene>
    <name evidence="7 9" type="primary">pgl</name>
    <name evidence="9" type="ORF">Leucomu_08250</name>
</gene>
<evidence type="ECO:0000256" key="4">
    <source>
        <dbReference type="ARBA" id="ARBA00010662"/>
    </source>
</evidence>
<reference evidence="9 10" key="1">
    <citation type="submission" date="2019-01" db="EMBL/GenBank/DDBJ databases">
        <title>Leucobacter muris sp. nov. isolated from the nose of a laboratory mouse.</title>
        <authorList>
            <person name="Benga L."/>
            <person name="Sproeer C."/>
            <person name="Schumann P."/>
            <person name="Verbarg S."/>
            <person name="Bunk B."/>
            <person name="Engelhardt E."/>
            <person name="Benten P.M."/>
            <person name="Sager M."/>
        </authorList>
    </citation>
    <scope>NUCLEOTIDE SEQUENCE [LARGE SCALE GENOMIC DNA]</scope>
    <source>
        <strain evidence="9 10">DSM 101948</strain>
    </source>
</reference>
<dbReference type="InterPro" id="IPR006148">
    <property type="entry name" value="Glc/Gal-6P_isomerase"/>
</dbReference>
<dbReference type="EMBL" id="CP035037">
    <property type="protein sequence ID" value="QAB17907.1"/>
    <property type="molecule type" value="Genomic_DNA"/>
</dbReference>
<dbReference type="PANTHER" id="PTHR11054">
    <property type="entry name" value="6-PHOSPHOGLUCONOLACTONASE"/>
    <property type="match status" value="1"/>
</dbReference>
<evidence type="ECO:0000256" key="5">
    <source>
        <dbReference type="ARBA" id="ARBA00013198"/>
    </source>
</evidence>
<dbReference type="EC" id="3.1.1.31" evidence="5 7"/>
<evidence type="ECO:0000256" key="7">
    <source>
        <dbReference type="RuleBase" id="RU365095"/>
    </source>
</evidence>
<comment type="pathway">
    <text evidence="3 7">Carbohydrate degradation; pentose phosphate pathway; D-ribulose 5-phosphate from D-glucose 6-phosphate (oxidative stage): step 2/3.</text>
</comment>
<dbReference type="CDD" id="cd01400">
    <property type="entry name" value="6PGL"/>
    <property type="match status" value="1"/>
</dbReference>
<sequence length="238" mass="25432">MRVERVVDRRSLGESVATALIGVCRERQLAGAVPCVVLTGGRAGAQALLAVRDHRDRDTVDWGRVRFLWGDERWVPAGHADRNDLLADESLFAAVETDATLVHRVTASDSGLTLEEAAAEYADVAARVDRIDVVLSGVGEDGHIASLFPGRSELLQGDDEAAALPVRDSPKPPPERVTLTLPVLNRAVHSWLLAVGEGKAEALRAVLGRTEPLVPAARLAGRVDTVLWADDAALHLSA</sequence>